<keyword evidence="1" id="KW-0812">Transmembrane</keyword>
<name>A0A7W6AQH6_9HYPH</name>
<accession>A0A7W6AQH6</accession>
<dbReference type="InterPro" id="IPR006750">
    <property type="entry name" value="YdcZ"/>
</dbReference>
<protein>
    <submittedName>
        <fullName evidence="3">Transporter family-2 protein</fullName>
    </submittedName>
</protein>
<keyword evidence="1" id="KW-1133">Transmembrane helix</keyword>
<dbReference type="Pfam" id="PF04657">
    <property type="entry name" value="DMT_YdcZ"/>
    <property type="match status" value="1"/>
</dbReference>
<feature type="transmembrane region" description="Helical" evidence="1">
    <location>
        <begin position="100"/>
        <end position="120"/>
    </location>
</feature>
<proteinExistence type="predicted"/>
<organism evidence="3 4">
    <name type="scientific">Methylobacterium brachythecii</name>
    <dbReference type="NCBI Taxonomy" id="1176177"/>
    <lineage>
        <taxon>Bacteria</taxon>
        <taxon>Pseudomonadati</taxon>
        <taxon>Pseudomonadota</taxon>
        <taxon>Alphaproteobacteria</taxon>
        <taxon>Hyphomicrobiales</taxon>
        <taxon>Methylobacteriaceae</taxon>
        <taxon>Methylobacterium</taxon>
    </lineage>
</organism>
<evidence type="ECO:0000313" key="2">
    <source>
        <dbReference type="EMBL" id="GLS46662.1"/>
    </source>
</evidence>
<reference evidence="2" key="4">
    <citation type="submission" date="2023-01" db="EMBL/GenBank/DDBJ databases">
        <title>Draft genome sequence of Methylobacterium brachythecii strain NBRC 107710.</title>
        <authorList>
            <person name="Sun Q."/>
            <person name="Mori K."/>
        </authorList>
    </citation>
    <scope>NUCLEOTIDE SEQUENCE</scope>
    <source>
        <strain evidence="2">NBRC 107710</strain>
    </source>
</reference>
<dbReference type="PANTHER" id="PTHR34821:SF2">
    <property type="entry name" value="INNER MEMBRANE PROTEIN YDCZ"/>
    <property type="match status" value="1"/>
</dbReference>
<reference evidence="3 4" key="3">
    <citation type="submission" date="2020-08" db="EMBL/GenBank/DDBJ databases">
        <title>Genomic Encyclopedia of Type Strains, Phase IV (KMG-IV): sequencing the most valuable type-strain genomes for metagenomic binning, comparative biology and taxonomic classification.</title>
        <authorList>
            <person name="Goeker M."/>
        </authorList>
    </citation>
    <scope>NUCLEOTIDE SEQUENCE [LARGE SCALE GENOMIC DNA]</scope>
    <source>
        <strain evidence="3 4">DSM 24105</strain>
    </source>
</reference>
<keyword evidence="5" id="KW-1185">Reference proteome</keyword>
<evidence type="ECO:0000313" key="3">
    <source>
        <dbReference type="EMBL" id="MBB3904861.1"/>
    </source>
</evidence>
<reference evidence="2" key="1">
    <citation type="journal article" date="2014" name="Int. J. Syst. Evol. Microbiol.">
        <title>Complete genome of a new Firmicutes species belonging to the dominant human colonic microbiota ('Ruminococcus bicirculans') reveals two chromosomes and a selective capacity to utilize plant glucans.</title>
        <authorList>
            <consortium name="NISC Comparative Sequencing Program"/>
            <person name="Wegmann U."/>
            <person name="Louis P."/>
            <person name="Goesmann A."/>
            <person name="Henrissat B."/>
            <person name="Duncan S.H."/>
            <person name="Flint H.J."/>
        </authorList>
    </citation>
    <scope>NUCLEOTIDE SEQUENCE</scope>
    <source>
        <strain evidence="2">NBRC 107710</strain>
    </source>
</reference>
<sequence length="151" mass="15600">MAPIMATGLHLAALLGGAAFVLQQVANANLRAALGSPFWAGLTNFLAGGLALSLVLIAIREPLPSIQVVTRAPWFAWIGGCLGALYIIGIIFLLPRLGAATVVALFMVGQILTSLTFDHFGLLGAPIREVGLPRLLGAILMVAGVGLICAF</sequence>
<evidence type="ECO:0000313" key="5">
    <source>
        <dbReference type="Proteomes" id="UP001156881"/>
    </source>
</evidence>
<dbReference type="AlphaFoldDB" id="A0A7W6AQH6"/>
<dbReference type="GO" id="GO:0005886">
    <property type="term" value="C:plasma membrane"/>
    <property type="evidence" value="ECO:0007669"/>
    <property type="project" value="TreeGrafter"/>
</dbReference>
<keyword evidence="1" id="KW-0472">Membrane</keyword>
<evidence type="ECO:0000313" key="4">
    <source>
        <dbReference type="Proteomes" id="UP000517759"/>
    </source>
</evidence>
<dbReference type="EMBL" id="BSPG01000048">
    <property type="protein sequence ID" value="GLS46662.1"/>
    <property type="molecule type" value="Genomic_DNA"/>
</dbReference>
<evidence type="ECO:0000256" key="1">
    <source>
        <dbReference type="SAM" id="Phobius"/>
    </source>
</evidence>
<feature type="transmembrane region" description="Helical" evidence="1">
    <location>
        <begin position="72"/>
        <end position="94"/>
    </location>
</feature>
<reference evidence="5" key="2">
    <citation type="journal article" date="2019" name="Int. J. Syst. Evol. Microbiol.">
        <title>The Global Catalogue of Microorganisms (GCM) 10K type strain sequencing project: providing services to taxonomists for standard genome sequencing and annotation.</title>
        <authorList>
            <consortium name="The Broad Institute Genomics Platform"/>
            <consortium name="The Broad Institute Genome Sequencing Center for Infectious Disease"/>
            <person name="Wu L."/>
            <person name="Ma J."/>
        </authorList>
    </citation>
    <scope>NUCLEOTIDE SEQUENCE [LARGE SCALE GENOMIC DNA]</scope>
    <source>
        <strain evidence="5">NBRC 107710</strain>
    </source>
</reference>
<comment type="caution">
    <text evidence="3">The sequence shown here is derived from an EMBL/GenBank/DDBJ whole genome shotgun (WGS) entry which is preliminary data.</text>
</comment>
<gene>
    <name evidence="2" type="ORF">GCM10007884_46560</name>
    <name evidence="3" type="ORF">GGR33_004387</name>
</gene>
<dbReference type="PANTHER" id="PTHR34821">
    <property type="entry name" value="INNER MEMBRANE PROTEIN YDCZ"/>
    <property type="match status" value="1"/>
</dbReference>
<feature type="transmembrane region" description="Helical" evidence="1">
    <location>
        <begin position="132"/>
        <end position="150"/>
    </location>
</feature>
<dbReference type="Proteomes" id="UP001156881">
    <property type="component" value="Unassembled WGS sequence"/>
</dbReference>
<dbReference type="Proteomes" id="UP000517759">
    <property type="component" value="Unassembled WGS sequence"/>
</dbReference>
<feature type="transmembrane region" description="Helical" evidence="1">
    <location>
        <begin position="38"/>
        <end position="60"/>
    </location>
</feature>
<dbReference type="EMBL" id="JACIDN010000009">
    <property type="protein sequence ID" value="MBB3904861.1"/>
    <property type="molecule type" value="Genomic_DNA"/>
</dbReference>